<sequence length="259" mass="27802">MAVVVVVDADVVCAGVRELGVAEGGVVIVHSSLSALGNVDGGADAVVRGLLRAVGSAGTVVVPAFTPQVADPFPEVPGPGDAEVEEARGRVPLFHEGLVTPMGAVPNALLRWEGRRRSRHPQASVAAVGARAEEVTRRQPLGYAVGVGSPFDWLYRERARIVLLGVGHDRNSFLHYAESLVPRHRRKVRRFPYLVDGERVWVRTDDVGDDNGRFFPQVGAEFGEAGGVRRGKIGAADCQVMDCVPFVGFAQRRLGELLR</sequence>
<dbReference type="EMBL" id="JBHUKQ010000017">
    <property type="protein sequence ID" value="MFD2485765.1"/>
    <property type="molecule type" value="Genomic_DNA"/>
</dbReference>
<evidence type="ECO:0000256" key="2">
    <source>
        <dbReference type="ARBA" id="ARBA00022679"/>
    </source>
</evidence>
<evidence type="ECO:0000256" key="3">
    <source>
        <dbReference type="ARBA" id="ARBA00023315"/>
    </source>
</evidence>
<dbReference type="SUPFAM" id="SSF110710">
    <property type="entry name" value="TTHA0583/YokD-like"/>
    <property type="match status" value="1"/>
</dbReference>
<comment type="caution">
    <text evidence="5">The sequence shown here is derived from an EMBL/GenBank/DDBJ whole genome shotgun (WGS) entry which is preliminary data.</text>
</comment>
<keyword evidence="4" id="KW-0046">Antibiotic resistance</keyword>
<evidence type="ECO:0000256" key="4">
    <source>
        <dbReference type="RuleBase" id="RU365031"/>
    </source>
</evidence>
<dbReference type="InterPro" id="IPR003679">
    <property type="entry name" value="Amioglycoside_AcTrfase"/>
</dbReference>
<accession>A0ABW5I9G8</accession>
<evidence type="ECO:0000313" key="5">
    <source>
        <dbReference type="EMBL" id="MFD2485765.1"/>
    </source>
</evidence>
<dbReference type="PANTHER" id="PTHR11104">
    <property type="entry name" value="AMINOGLYCOSIDE N3-ACETYLTRANSFERASE"/>
    <property type="match status" value="1"/>
</dbReference>
<dbReference type="PANTHER" id="PTHR11104:SF0">
    <property type="entry name" value="SPBETA PROPHAGE-DERIVED AMINOGLYCOSIDE N(3')-ACETYLTRANSFERASE-LIKE PROTEIN YOKD"/>
    <property type="match status" value="1"/>
</dbReference>
<proteinExistence type="inferred from homology"/>
<organism evidence="5 6">
    <name type="scientific">Amycolatopsis albidoflavus</name>
    <dbReference type="NCBI Taxonomy" id="102226"/>
    <lineage>
        <taxon>Bacteria</taxon>
        <taxon>Bacillati</taxon>
        <taxon>Actinomycetota</taxon>
        <taxon>Actinomycetes</taxon>
        <taxon>Pseudonocardiales</taxon>
        <taxon>Pseudonocardiaceae</taxon>
        <taxon>Amycolatopsis</taxon>
    </lineage>
</organism>
<keyword evidence="3 4" id="KW-0012">Acyltransferase</keyword>
<reference evidence="6" key="1">
    <citation type="journal article" date="2019" name="Int. J. Syst. Evol. Microbiol.">
        <title>The Global Catalogue of Microorganisms (GCM) 10K type strain sequencing project: providing services to taxonomists for standard genome sequencing and annotation.</title>
        <authorList>
            <consortium name="The Broad Institute Genomics Platform"/>
            <consortium name="The Broad Institute Genome Sequencing Center for Infectious Disease"/>
            <person name="Wu L."/>
            <person name="Ma J."/>
        </authorList>
    </citation>
    <scope>NUCLEOTIDE SEQUENCE [LARGE SCALE GENOMIC DNA]</scope>
    <source>
        <strain evidence="6">CGMCC 4.7638</strain>
    </source>
</reference>
<dbReference type="Proteomes" id="UP001597542">
    <property type="component" value="Unassembled WGS sequence"/>
</dbReference>
<protein>
    <recommendedName>
        <fullName evidence="4">Aminoglycoside N(3)-acetyltransferase</fullName>
        <ecNumber evidence="4">2.3.1.-</ecNumber>
    </recommendedName>
</protein>
<dbReference type="InterPro" id="IPR028345">
    <property type="entry name" value="Antibiotic_NAT-like"/>
</dbReference>
<keyword evidence="2 4" id="KW-0808">Transferase</keyword>
<dbReference type="RefSeq" id="WP_344269286.1">
    <property type="nucleotide sequence ID" value="NZ_BAAAHV010000007.1"/>
</dbReference>
<name>A0ABW5I9G8_9PSEU</name>
<keyword evidence="6" id="KW-1185">Reference proteome</keyword>
<dbReference type="Pfam" id="PF02522">
    <property type="entry name" value="Antibiotic_NAT"/>
    <property type="match status" value="1"/>
</dbReference>
<comment type="catalytic activity">
    <reaction evidence="4">
        <text>a 2-deoxystreptamine antibiotic + acetyl-CoA = an N(3)-acetyl-2-deoxystreptamine antibiotic + CoA + H(+)</text>
        <dbReference type="Rhea" id="RHEA:12665"/>
        <dbReference type="ChEBI" id="CHEBI:15378"/>
        <dbReference type="ChEBI" id="CHEBI:57287"/>
        <dbReference type="ChEBI" id="CHEBI:57288"/>
        <dbReference type="ChEBI" id="CHEBI:57921"/>
        <dbReference type="ChEBI" id="CHEBI:77452"/>
        <dbReference type="EC" id="2.3.1.81"/>
    </reaction>
</comment>
<evidence type="ECO:0000313" key="6">
    <source>
        <dbReference type="Proteomes" id="UP001597542"/>
    </source>
</evidence>
<evidence type="ECO:0000256" key="1">
    <source>
        <dbReference type="ARBA" id="ARBA00006383"/>
    </source>
</evidence>
<gene>
    <name evidence="5" type="ORF">ACFSUT_36205</name>
</gene>
<comment type="similarity">
    <text evidence="1 4">Belongs to the antibiotic N-acetyltransferase family.</text>
</comment>
<dbReference type="EC" id="2.3.1.-" evidence="4"/>